<dbReference type="PANTHER" id="PTHR34698">
    <property type="entry name" value="5-OXOPROLINASE SUBUNIT B"/>
    <property type="match status" value="1"/>
</dbReference>
<evidence type="ECO:0000256" key="2">
    <source>
        <dbReference type="ARBA" id="ARBA00022801"/>
    </source>
</evidence>
<dbReference type="SUPFAM" id="SSF50891">
    <property type="entry name" value="Cyclophilin-like"/>
    <property type="match status" value="1"/>
</dbReference>
<protein>
    <recommendedName>
        <fullName evidence="4">Carboxyltransferase domain-containing protein</fullName>
    </recommendedName>
</protein>
<accession>A0A1S1Z177</accession>
<reference evidence="5 6" key="1">
    <citation type="journal article" date="2012" name="Int. J. Syst. Evol. Microbiol.">
        <title>Flammeovirga pacifica sp. nov., isolated from deep-sea sediment.</title>
        <authorList>
            <person name="Xu H."/>
            <person name="Fu Y."/>
            <person name="Yang N."/>
            <person name="Ding Z."/>
            <person name="Lai Q."/>
            <person name="Zeng R."/>
        </authorList>
    </citation>
    <scope>NUCLEOTIDE SEQUENCE [LARGE SCALE GENOMIC DNA]</scope>
    <source>
        <strain evidence="6">DSM 24597 / LMG 26175 / WPAGA1</strain>
    </source>
</reference>
<dbReference type="STRING" id="915059.NH26_11845"/>
<feature type="domain" description="Carboxyltransferase" evidence="4">
    <location>
        <begin position="1"/>
        <end position="201"/>
    </location>
</feature>
<dbReference type="AlphaFoldDB" id="A0A1S1Z177"/>
<evidence type="ECO:0000256" key="1">
    <source>
        <dbReference type="ARBA" id="ARBA00022741"/>
    </source>
</evidence>
<dbReference type="GO" id="GO:0016787">
    <property type="term" value="F:hydrolase activity"/>
    <property type="evidence" value="ECO:0007669"/>
    <property type="project" value="UniProtKB-KW"/>
</dbReference>
<evidence type="ECO:0000313" key="6">
    <source>
        <dbReference type="Proteomes" id="UP000179797"/>
    </source>
</evidence>
<evidence type="ECO:0000313" key="5">
    <source>
        <dbReference type="EMBL" id="OHX66987.1"/>
    </source>
</evidence>
<dbReference type="Gene3D" id="3.30.1360.40">
    <property type="match status" value="1"/>
</dbReference>
<dbReference type="Gene3D" id="2.40.100.10">
    <property type="entry name" value="Cyclophilin-like"/>
    <property type="match status" value="1"/>
</dbReference>
<dbReference type="Proteomes" id="UP000179797">
    <property type="component" value="Unassembled WGS sequence"/>
</dbReference>
<dbReference type="EMBL" id="JRYR02000001">
    <property type="protein sequence ID" value="OHX66987.1"/>
    <property type="molecule type" value="Genomic_DNA"/>
</dbReference>
<dbReference type="OrthoDB" id="9778567at2"/>
<dbReference type="InterPro" id="IPR003833">
    <property type="entry name" value="CT_C_D"/>
</dbReference>
<dbReference type="RefSeq" id="WP_044224116.1">
    <property type="nucleotide sequence ID" value="NZ_JRYR02000001.1"/>
</dbReference>
<dbReference type="InterPro" id="IPR029000">
    <property type="entry name" value="Cyclophilin-like_dom_sf"/>
</dbReference>
<keyword evidence="2" id="KW-0378">Hydrolase</keyword>
<proteinExistence type="predicted"/>
<organism evidence="5 6">
    <name type="scientific">Flammeovirga pacifica</name>
    <dbReference type="NCBI Taxonomy" id="915059"/>
    <lineage>
        <taxon>Bacteria</taxon>
        <taxon>Pseudomonadati</taxon>
        <taxon>Bacteroidota</taxon>
        <taxon>Cytophagia</taxon>
        <taxon>Cytophagales</taxon>
        <taxon>Flammeovirgaceae</taxon>
        <taxon>Flammeovirga</taxon>
    </lineage>
</organism>
<sequence length="223" mass="24988">MEIKKFGETALIIQFENVISVDVHQKVKSYYYYLSNISIHGILSVIPAYTSITIQFDDTIIDYSELKFIVSDINIQHPNNLPIQRIVEIPVCYDASLGLDLADVENQLKLSVDEIIKLHSSNLYTVHMIGFSPGFMYLGGLSPQLYIPRKSTPRLKIPAGAVGLADQQTGIYPQATPGGWQIIGQTPISMFDVNQPPKVKMGDKVKFEPIDLSTYQQLNQNNL</sequence>
<dbReference type="Pfam" id="PF02682">
    <property type="entry name" value="CT_C_D"/>
    <property type="match status" value="1"/>
</dbReference>
<gene>
    <name evidence="5" type="ORF">NH26_11845</name>
</gene>
<name>A0A1S1Z177_FLAPC</name>
<keyword evidence="6" id="KW-1185">Reference proteome</keyword>
<evidence type="ECO:0000256" key="3">
    <source>
        <dbReference type="ARBA" id="ARBA00022840"/>
    </source>
</evidence>
<evidence type="ECO:0000259" key="4">
    <source>
        <dbReference type="SMART" id="SM00796"/>
    </source>
</evidence>
<dbReference type="GO" id="GO:0005524">
    <property type="term" value="F:ATP binding"/>
    <property type="evidence" value="ECO:0007669"/>
    <property type="project" value="UniProtKB-KW"/>
</dbReference>
<dbReference type="SUPFAM" id="SSF160467">
    <property type="entry name" value="PH0987 N-terminal domain-like"/>
    <property type="match status" value="1"/>
</dbReference>
<comment type="caution">
    <text evidence="5">The sequence shown here is derived from an EMBL/GenBank/DDBJ whole genome shotgun (WGS) entry which is preliminary data.</text>
</comment>
<dbReference type="InterPro" id="IPR010016">
    <property type="entry name" value="PxpB"/>
</dbReference>
<keyword evidence="1" id="KW-0547">Nucleotide-binding</keyword>
<keyword evidence="3" id="KW-0067">ATP-binding</keyword>
<dbReference type="PANTHER" id="PTHR34698:SF2">
    <property type="entry name" value="5-OXOPROLINASE SUBUNIT B"/>
    <property type="match status" value="1"/>
</dbReference>
<dbReference type="SMART" id="SM00796">
    <property type="entry name" value="AHS1"/>
    <property type="match status" value="1"/>
</dbReference>
<dbReference type="NCBIfam" id="TIGR00370">
    <property type="entry name" value="5-oxoprolinase subunit PxpB"/>
    <property type="match status" value="1"/>
</dbReference>